<feature type="transmembrane region" description="Helical" evidence="11">
    <location>
        <begin position="671"/>
        <end position="696"/>
    </location>
</feature>
<evidence type="ECO:0000256" key="7">
    <source>
        <dbReference type="ARBA" id="ARBA00023136"/>
    </source>
</evidence>
<keyword evidence="3 11" id="KW-0812">Transmembrane</keyword>
<evidence type="ECO:0000256" key="6">
    <source>
        <dbReference type="ARBA" id="ARBA00023040"/>
    </source>
</evidence>
<keyword evidence="15" id="KW-1185">Reference proteome</keyword>
<reference evidence="14" key="2">
    <citation type="submission" date="2025-08" db="UniProtKB">
        <authorList>
            <consortium name="Ensembl"/>
        </authorList>
    </citation>
    <scope>IDENTIFICATION</scope>
</reference>
<keyword evidence="7 11" id="KW-0472">Membrane</keyword>
<feature type="transmembrane region" description="Helical" evidence="11">
    <location>
        <begin position="554"/>
        <end position="575"/>
    </location>
</feature>
<keyword evidence="6" id="KW-0297">G-protein coupled receptor</keyword>
<feature type="chain" id="PRO_5034634018" evidence="12">
    <location>
        <begin position="19"/>
        <end position="799"/>
    </location>
</feature>
<dbReference type="PRINTS" id="PR00248">
    <property type="entry name" value="GPCRMGR"/>
</dbReference>
<feature type="transmembrane region" description="Helical" evidence="11">
    <location>
        <begin position="520"/>
        <end position="542"/>
    </location>
</feature>
<evidence type="ECO:0000256" key="9">
    <source>
        <dbReference type="ARBA" id="ARBA00023180"/>
    </source>
</evidence>
<feature type="transmembrane region" description="Helical" evidence="11">
    <location>
        <begin position="630"/>
        <end position="651"/>
    </location>
</feature>
<dbReference type="Gene3D" id="2.10.50.30">
    <property type="entry name" value="GPCR, family 3, nine cysteines domain"/>
    <property type="match status" value="1"/>
</dbReference>
<reference evidence="14" key="1">
    <citation type="submission" date="2020-06" db="EMBL/GenBank/DDBJ databases">
        <authorList>
            <consortium name="Wellcome Sanger Institute Data Sharing"/>
        </authorList>
    </citation>
    <scope>NUCLEOTIDE SEQUENCE [LARGE SCALE GENOMIC DNA]</scope>
</reference>
<comment type="subcellular location">
    <subcellularLocation>
        <location evidence="1">Cell membrane</location>
        <topology evidence="1">Multi-pass membrane protein</topology>
    </subcellularLocation>
</comment>
<evidence type="ECO:0000259" key="13">
    <source>
        <dbReference type="PROSITE" id="PS50259"/>
    </source>
</evidence>
<evidence type="ECO:0000256" key="2">
    <source>
        <dbReference type="ARBA" id="ARBA00022475"/>
    </source>
</evidence>
<evidence type="ECO:0000256" key="12">
    <source>
        <dbReference type="SAM" id="SignalP"/>
    </source>
</evidence>
<sequence>MSLVWLLVAVNVIGSCSGEAALMRVYSPGDIIIGGLFPVHLKTNRNQKPGELTCTEFLHTQVMIHTINQINQRTPRVLPNVTIGYDIYDTCGDVSLAIKATLRLLKSASDPHSCSTHSDFSQPQTKVVIGESSSEVSIAVARIVALAAVAQISYASTSELLSRKFKFPTFLRTVSSDKHQAEGICELVRKLNWKSVAVVGSEDEYGRYGSDLLNDQFFNKGVCVEFVDILPGHFNQNTSDTHTLLADLMGRVANSSAEAIILFTKATNVEIIIEAAIQLKLNRTWIASDSWSTSPKISAMPGIEFAGTVYGFIFKRKEVPGFKKHIVTIFNDTTNNSHHHHHLWYSNLCLNESEDGGSDCWMTNSRKQCLNPRCLIAFIDQDYSYSIYLAVEVIADGLRRLLKCDSLRCERSSDFTPMEVTRNQAMKRVSSVRKTGCLQCECFLFKVTTYNCSKTCEPGHELKLQSKTCCRHCVPCSAREFSPGNGTACRPCAKKQYSVDSRRDQCFNNTDEFLDWSMDFSIILSSFGVLGILISVVFAVLFMVNHSTPIVKALGGYLCFLELLSLLACFCLTFSFQGKPSRGSCRIGLPLFGTAFSVCMSCILANLLQILVGFNFNLKVGLWVKKLNRPVAVVVVVSGIQLALSLSWLLLNPSVPQEEILYHSTLHLCELRSVGFFAAMIAYNAILAFICFLFAFKCKQLPDLYKNATLISVSMLLFLIIWIVFVPIFLSMRGKYKASIESAAILISSSSILGCHLAPKCYIMVFRKELNNESAITEYIKKHYEQKGLYTVYYLLLVH</sequence>
<dbReference type="PANTHER" id="PTHR24061">
    <property type="entry name" value="CALCIUM-SENSING RECEPTOR-RELATED"/>
    <property type="match status" value="1"/>
</dbReference>
<name>A0A8C5DM78_GOUWI</name>
<dbReference type="FunFam" id="3.40.50.2300:FF:000016">
    <property type="entry name" value="Taste 1 receptor member 2"/>
    <property type="match status" value="1"/>
</dbReference>
<dbReference type="InterPro" id="IPR017978">
    <property type="entry name" value="GPCR_3_C"/>
</dbReference>
<evidence type="ECO:0000256" key="10">
    <source>
        <dbReference type="ARBA" id="ARBA00023224"/>
    </source>
</evidence>
<evidence type="ECO:0000313" key="15">
    <source>
        <dbReference type="Proteomes" id="UP000694680"/>
    </source>
</evidence>
<dbReference type="Pfam" id="PF01094">
    <property type="entry name" value="ANF_receptor"/>
    <property type="match status" value="1"/>
</dbReference>
<keyword evidence="2" id="KW-1003">Cell membrane</keyword>
<feature type="signal peptide" evidence="12">
    <location>
        <begin position="1"/>
        <end position="18"/>
    </location>
</feature>
<organism evidence="14 15">
    <name type="scientific">Gouania willdenowi</name>
    <name type="common">Blunt-snouted clingfish</name>
    <name type="synonym">Lepadogaster willdenowi</name>
    <dbReference type="NCBI Taxonomy" id="441366"/>
    <lineage>
        <taxon>Eukaryota</taxon>
        <taxon>Metazoa</taxon>
        <taxon>Chordata</taxon>
        <taxon>Craniata</taxon>
        <taxon>Vertebrata</taxon>
        <taxon>Euteleostomi</taxon>
        <taxon>Actinopterygii</taxon>
        <taxon>Neopterygii</taxon>
        <taxon>Teleostei</taxon>
        <taxon>Neoteleostei</taxon>
        <taxon>Acanthomorphata</taxon>
        <taxon>Ovalentaria</taxon>
        <taxon>Blenniimorphae</taxon>
        <taxon>Blenniiformes</taxon>
        <taxon>Gobiesocoidei</taxon>
        <taxon>Gobiesocidae</taxon>
        <taxon>Gobiesocinae</taxon>
        <taxon>Gouania</taxon>
    </lineage>
</organism>
<keyword evidence="4 12" id="KW-0732">Signal</keyword>
<dbReference type="InterPro" id="IPR001828">
    <property type="entry name" value="ANF_lig-bd_rcpt"/>
</dbReference>
<dbReference type="Gene3D" id="3.40.50.2300">
    <property type="match status" value="2"/>
</dbReference>
<keyword evidence="9" id="KW-0325">Glycoprotein</keyword>
<feature type="domain" description="G-protein coupled receptors family 3 profile" evidence="13">
    <location>
        <begin position="520"/>
        <end position="780"/>
    </location>
</feature>
<dbReference type="InterPro" id="IPR000068">
    <property type="entry name" value="GPCR_3_Ca_sens_rcpt-rel"/>
</dbReference>
<evidence type="ECO:0000256" key="5">
    <source>
        <dbReference type="ARBA" id="ARBA00022989"/>
    </source>
</evidence>
<dbReference type="Ensembl" id="ENSGWIT00000008907.1">
    <property type="protein sequence ID" value="ENSGWIP00000007969.1"/>
    <property type="gene ID" value="ENSGWIG00000004690.1"/>
</dbReference>
<evidence type="ECO:0000256" key="1">
    <source>
        <dbReference type="ARBA" id="ARBA00004651"/>
    </source>
</evidence>
<gene>
    <name evidence="14" type="primary">LOC114456249</name>
</gene>
<accession>A0A8C5DM78</accession>
<dbReference type="GO" id="GO:0005886">
    <property type="term" value="C:plasma membrane"/>
    <property type="evidence" value="ECO:0007669"/>
    <property type="project" value="UniProtKB-SubCell"/>
</dbReference>
<dbReference type="SUPFAM" id="SSF53822">
    <property type="entry name" value="Periplasmic binding protein-like I"/>
    <property type="match status" value="1"/>
</dbReference>
<dbReference type="InterPro" id="IPR000337">
    <property type="entry name" value="GPCR_3"/>
</dbReference>
<dbReference type="PANTHER" id="PTHR24061:SF422">
    <property type="entry name" value="G-PROTEIN COUPLED RECEPTORS FAMILY 3 PROFILE DOMAIN-CONTAINING PROTEIN"/>
    <property type="match status" value="1"/>
</dbReference>
<dbReference type="GO" id="GO:0004930">
    <property type="term" value="F:G protein-coupled receptor activity"/>
    <property type="evidence" value="ECO:0007669"/>
    <property type="project" value="UniProtKB-KW"/>
</dbReference>
<protein>
    <submittedName>
        <fullName evidence="14">G-protein coupled receptor family C group 6 member A-like</fullName>
    </submittedName>
</protein>
<dbReference type="InterPro" id="IPR028082">
    <property type="entry name" value="Peripla_BP_I"/>
</dbReference>
<evidence type="ECO:0000256" key="4">
    <source>
        <dbReference type="ARBA" id="ARBA00022729"/>
    </source>
</evidence>
<evidence type="ECO:0000256" key="3">
    <source>
        <dbReference type="ARBA" id="ARBA00022692"/>
    </source>
</evidence>
<dbReference type="AlphaFoldDB" id="A0A8C5DM78"/>
<dbReference type="PROSITE" id="PS50259">
    <property type="entry name" value="G_PROTEIN_RECEP_F3_4"/>
    <property type="match status" value="1"/>
</dbReference>
<keyword evidence="5 11" id="KW-1133">Transmembrane helix</keyword>
<feature type="transmembrane region" description="Helical" evidence="11">
    <location>
        <begin position="708"/>
        <end position="730"/>
    </location>
</feature>
<feature type="transmembrane region" description="Helical" evidence="11">
    <location>
        <begin position="595"/>
        <end position="618"/>
    </location>
</feature>
<evidence type="ECO:0000256" key="11">
    <source>
        <dbReference type="SAM" id="Phobius"/>
    </source>
</evidence>
<evidence type="ECO:0000313" key="14">
    <source>
        <dbReference type="Ensembl" id="ENSGWIP00000007969.1"/>
    </source>
</evidence>
<proteinExistence type="predicted"/>
<evidence type="ECO:0000256" key="8">
    <source>
        <dbReference type="ARBA" id="ARBA00023170"/>
    </source>
</evidence>
<reference evidence="14" key="3">
    <citation type="submission" date="2025-09" db="UniProtKB">
        <authorList>
            <consortium name="Ensembl"/>
        </authorList>
    </citation>
    <scope>IDENTIFICATION</scope>
</reference>
<keyword evidence="10" id="KW-0807">Transducer</keyword>
<dbReference type="Proteomes" id="UP000694680">
    <property type="component" value="Chromosome 22"/>
</dbReference>
<dbReference type="Pfam" id="PF00003">
    <property type="entry name" value="7tm_3"/>
    <property type="match status" value="1"/>
</dbReference>
<keyword evidence="8" id="KW-0675">Receptor</keyword>
<dbReference type="InterPro" id="IPR038550">
    <property type="entry name" value="GPCR_3_9-Cys_sf"/>
</dbReference>